<evidence type="ECO:0000313" key="3">
    <source>
        <dbReference type="Proteomes" id="UP000292423"/>
    </source>
</evidence>
<sequence>MTDLDTASLLWGLFFGSIGLAYFLYGKKQGATVPLVSGIALMVYPYLVTNTTLLVIIGSLLTTAPYFIRL</sequence>
<keyword evidence="3" id="KW-1185">Reference proteome</keyword>
<feature type="transmembrane region" description="Helical" evidence="1">
    <location>
        <begin position="6"/>
        <end position="25"/>
    </location>
</feature>
<evidence type="ECO:0008006" key="4">
    <source>
        <dbReference type="Google" id="ProtNLM"/>
    </source>
</evidence>
<proteinExistence type="predicted"/>
<accession>A0A4Q7ZAP4</accession>
<evidence type="ECO:0000313" key="2">
    <source>
        <dbReference type="EMBL" id="RZU47667.1"/>
    </source>
</evidence>
<dbReference type="Proteomes" id="UP000292423">
    <property type="component" value="Unassembled WGS sequence"/>
</dbReference>
<gene>
    <name evidence="2" type="ORF">EV700_0634</name>
</gene>
<feature type="transmembrane region" description="Helical" evidence="1">
    <location>
        <begin position="46"/>
        <end position="68"/>
    </location>
</feature>
<name>A0A4Q7ZAP4_9GAMM</name>
<dbReference type="EMBL" id="SHKX01000010">
    <property type="protein sequence ID" value="RZU47667.1"/>
    <property type="molecule type" value="Genomic_DNA"/>
</dbReference>
<keyword evidence="1" id="KW-0472">Membrane</keyword>
<keyword evidence="1" id="KW-0812">Transmembrane</keyword>
<reference evidence="2 3" key="1">
    <citation type="submission" date="2019-02" db="EMBL/GenBank/DDBJ databases">
        <title>Genomic Encyclopedia of Type Strains, Phase IV (KMG-IV): sequencing the most valuable type-strain genomes for metagenomic binning, comparative biology and taxonomic classification.</title>
        <authorList>
            <person name="Goeker M."/>
        </authorList>
    </citation>
    <scope>NUCLEOTIDE SEQUENCE [LARGE SCALE GENOMIC DNA]</scope>
    <source>
        <strain evidence="2 3">DSM 105135</strain>
    </source>
</reference>
<dbReference type="AlphaFoldDB" id="A0A4Q7ZAP4"/>
<dbReference type="RefSeq" id="WP_207224558.1">
    <property type="nucleotide sequence ID" value="NZ_SHKX01000010.1"/>
</dbReference>
<evidence type="ECO:0000256" key="1">
    <source>
        <dbReference type="SAM" id="Phobius"/>
    </source>
</evidence>
<keyword evidence="1" id="KW-1133">Transmembrane helix</keyword>
<protein>
    <recommendedName>
        <fullName evidence="4">Amino acid transport protein</fullName>
    </recommendedName>
</protein>
<organism evidence="2 3">
    <name type="scientific">Fluviicoccus keumensis</name>
    <dbReference type="NCBI Taxonomy" id="1435465"/>
    <lineage>
        <taxon>Bacteria</taxon>
        <taxon>Pseudomonadati</taxon>
        <taxon>Pseudomonadota</taxon>
        <taxon>Gammaproteobacteria</taxon>
        <taxon>Moraxellales</taxon>
        <taxon>Moraxellaceae</taxon>
        <taxon>Fluviicoccus</taxon>
    </lineage>
</organism>
<comment type="caution">
    <text evidence="2">The sequence shown here is derived from an EMBL/GenBank/DDBJ whole genome shotgun (WGS) entry which is preliminary data.</text>
</comment>